<dbReference type="Proteomes" id="UP000274122">
    <property type="component" value="Chromosome"/>
</dbReference>
<dbReference type="GO" id="GO:0043565">
    <property type="term" value="F:sequence-specific DNA binding"/>
    <property type="evidence" value="ECO:0007669"/>
    <property type="project" value="InterPro"/>
</dbReference>
<protein>
    <recommendedName>
        <fullName evidence="6">Arabinose operon regulatory protein</fullName>
    </recommendedName>
</protein>
<dbReference type="PANTHER" id="PTHR11019:SF159">
    <property type="entry name" value="TRANSCRIPTIONAL REGULATOR-RELATED"/>
    <property type="match status" value="1"/>
</dbReference>
<proteinExistence type="predicted"/>
<dbReference type="Pfam" id="PF12833">
    <property type="entry name" value="HTH_18"/>
    <property type="match status" value="1"/>
</dbReference>
<accession>A0A447UYK0</accession>
<dbReference type="InterPro" id="IPR003313">
    <property type="entry name" value="AraC-bd"/>
</dbReference>
<keyword evidence="5" id="KW-0804">Transcription</keyword>
<dbReference type="PROSITE" id="PS01124">
    <property type="entry name" value="HTH_ARAC_FAMILY_2"/>
    <property type="match status" value="1"/>
</dbReference>
<dbReference type="PRINTS" id="PR00032">
    <property type="entry name" value="HTHARAC"/>
</dbReference>
<dbReference type="CDD" id="cd06124">
    <property type="entry name" value="cupin_NimR-like_N"/>
    <property type="match status" value="1"/>
</dbReference>
<evidence type="ECO:0000256" key="2">
    <source>
        <dbReference type="ARBA" id="ARBA00023015"/>
    </source>
</evidence>
<evidence type="ECO:0000256" key="5">
    <source>
        <dbReference type="ARBA" id="ARBA00023163"/>
    </source>
</evidence>
<dbReference type="InterPro" id="IPR009057">
    <property type="entry name" value="Homeodomain-like_sf"/>
</dbReference>
<dbReference type="GO" id="GO:0003700">
    <property type="term" value="F:DNA-binding transcription factor activity"/>
    <property type="evidence" value="ECO:0007669"/>
    <property type="project" value="InterPro"/>
</dbReference>
<keyword evidence="3" id="KW-0238">DNA-binding</keyword>
<dbReference type="InterPro" id="IPR020449">
    <property type="entry name" value="Tscrpt_reg_AraC-type_HTH"/>
</dbReference>
<evidence type="ECO:0000256" key="3">
    <source>
        <dbReference type="ARBA" id="ARBA00023125"/>
    </source>
</evidence>
<keyword evidence="4" id="KW-0010">Activator</keyword>
<dbReference type="Gene3D" id="2.60.120.10">
    <property type="entry name" value="Jelly Rolls"/>
    <property type="match status" value="1"/>
</dbReference>
<evidence type="ECO:0000313" key="8">
    <source>
        <dbReference type="EMBL" id="VEB95711.1"/>
    </source>
</evidence>
<dbReference type="Gene3D" id="1.10.10.60">
    <property type="entry name" value="Homeodomain-like"/>
    <property type="match status" value="2"/>
</dbReference>
<dbReference type="SUPFAM" id="SSF51182">
    <property type="entry name" value="RmlC-like cupins"/>
    <property type="match status" value="1"/>
</dbReference>
<dbReference type="InterPro" id="IPR018060">
    <property type="entry name" value="HTH_AraC"/>
</dbReference>
<dbReference type="InterPro" id="IPR014710">
    <property type="entry name" value="RmlC-like_jellyroll"/>
</dbReference>
<gene>
    <name evidence="8" type="primary">ripA_1</name>
    <name evidence="8" type="ORF">NCTC11466_00837</name>
</gene>
<keyword evidence="9" id="KW-1185">Reference proteome</keyword>
<evidence type="ECO:0000256" key="1">
    <source>
        <dbReference type="ARBA" id="ARBA00022491"/>
    </source>
</evidence>
<evidence type="ECO:0000259" key="7">
    <source>
        <dbReference type="PROSITE" id="PS01124"/>
    </source>
</evidence>
<keyword evidence="2" id="KW-0805">Transcription regulation</keyword>
<reference evidence="8 9" key="1">
    <citation type="submission" date="2018-12" db="EMBL/GenBank/DDBJ databases">
        <authorList>
            <consortium name="Pathogen Informatics"/>
        </authorList>
    </citation>
    <scope>NUCLEOTIDE SEQUENCE [LARGE SCALE GENOMIC DNA]</scope>
    <source>
        <strain evidence="8 9">NCTC11466</strain>
    </source>
</reference>
<dbReference type="FunFam" id="1.10.10.60:FF:000132">
    <property type="entry name" value="AraC family transcriptional regulator"/>
    <property type="match status" value="1"/>
</dbReference>
<organism evidence="8 9">
    <name type="scientific">Cedecea lapagei</name>
    <dbReference type="NCBI Taxonomy" id="158823"/>
    <lineage>
        <taxon>Bacteria</taxon>
        <taxon>Pseudomonadati</taxon>
        <taxon>Pseudomonadota</taxon>
        <taxon>Gammaproteobacteria</taxon>
        <taxon>Enterobacterales</taxon>
        <taxon>Enterobacteriaceae</taxon>
        <taxon>Cedecea</taxon>
    </lineage>
</organism>
<dbReference type="InterPro" id="IPR011051">
    <property type="entry name" value="RmlC_Cupin_sf"/>
</dbReference>
<dbReference type="OrthoDB" id="5949386at2"/>
<dbReference type="EMBL" id="LR134201">
    <property type="protein sequence ID" value="VEB95711.1"/>
    <property type="molecule type" value="Genomic_DNA"/>
</dbReference>
<dbReference type="KEGG" id="clap:NCTC11466_00837"/>
<dbReference type="PANTHER" id="PTHR11019">
    <property type="entry name" value="HTH-TYPE TRANSCRIPTIONAL REGULATOR NIMR"/>
    <property type="match status" value="1"/>
</dbReference>
<dbReference type="SUPFAM" id="SSF46689">
    <property type="entry name" value="Homeodomain-like"/>
    <property type="match status" value="2"/>
</dbReference>
<name>A0A447UYK0_9ENTR</name>
<feature type="domain" description="HTH araC/xylS-type" evidence="7">
    <location>
        <begin position="175"/>
        <end position="257"/>
    </location>
</feature>
<dbReference type="SMART" id="SM00342">
    <property type="entry name" value="HTH_ARAC"/>
    <property type="match status" value="1"/>
</dbReference>
<evidence type="ECO:0000256" key="4">
    <source>
        <dbReference type="ARBA" id="ARBA00023159"/>
    </source>
</evidence>
<dbReference type="AlphaFoldDB" id="A0A447UYK0"/>
<keyword evidence="1" id="KW-0678">Repressor</keyword>
<dbReference type="Pfam" id="PF02311">
    <property type="entry name" value="AraC_binding"/>
    <property type="match status" value="1"/>
</dbReference>
<evidence type="ECO:0000313" key="9">
    <source>
        <dbReference type="Proteomes" id="UP000274122"/>
    </source>
</evidence>
<sequence length="261" mass="28318">MQNDSAAVYLDSPQSVIVTEKHFADGEFFPQHRHDRGQFAYAASGVISVETPAGNWAVPPQCAIWVPGGLVHAMQMRGPVIMLNGYISDAAVHRLGLPQKSQVFGVSTLLRELLVQAVALADVSQPEGRGQSLLDLLLYEISSMPVLSLNVPLPDEPRLQVACRAFLLAPSLETSVNDMALRVGMSRRTFTRQFRLHTGISFVTWRQQACLLAAIGRLGEGEAITRVALDLGYSSPGAFSGVFKKALGKTPGRYFAEKPAD</sequence>
<dbReference type="RefSeq" id="WP_126355018.1">
    <property type="nucleotide sequence ID" value="NZ_LR134201.1"/>
</dbReference>
<evidence type="ECO:0000256" key="6">
    <source>
        <dbReference type="ARBA" id="ARBA00044978"/>
    </source>
</evidence>